<dbReference type="InterPro" id="IPR035892">
    <property type="entry name" value="C2_domain_sf"/>
</dbReference>
<feature type="domain" description="C2" evidence="2">
    <location>
        <begin position="1"/>
        <end position="117"/>
    </location>
</feature>
<dbReference type="PANTHER" id="PTHR32246:SF173">
    <property type="entry name" value="C2 DOMAIN-CONTAINING PROTEIN"/>
    <property type="match status" value="1"/>
</dbReference>
<organism evidence="3 4">
    <name type="scientific">Prunus mume</name>
    <name type="common">Japanese apricot</name>
    <name type="synonym">Armeniaca mume</name>
    <dbReference type="NCBI Taxonomy" id="102107"/>
    <lineage>
        <taxon>Eukaryota</taxon>
        <taxon>Viridiplantae</taxon>
        <taxon>Streptophyta</taxon>
        <taxon>Embryophyta</taxon>
        <taxon>Tracheophyta</taxon>
        <taxon>Spermatophyta</taxon>
        <taxon>Magnoliopsida</taxon>
        <taxon>eudicotyledons</taxon>
        <taxon>Gunneridae</taxon>
        <taxon>Pentapetalae</taxon>
        <taxon>rosids</taxon>
        <taxon>fabids</taxon>
        <taxon>Rosales</taxon>
        <taxon>Rosaceae</taxon>
        <taxon>Amygdaloideae</taxon>
        <taxon>Amygdaleae</taxon>
        <taxon>Prunus</taxon>
    </lineage>
</organism>
<dbReference type="RefSeq" id="XP_008223176.1">
    <property type="nucleotide sequence ID" value="XM_008224954.1"/>
</dbReference>
<dbReference type="PROSITE" id="PS50004">
    <property type="entry name" value="C2"/>
    <property type="match status" value="1"/>
</dbReference>
<evidence type="ECO:0000313" key="3">
    <source>
        <dbReference type="Proteomes" id="UP000694861"/>
    </source>
</evidence>
<dbReference type="InterPro" id="IPR000008">
    <property type="entry name" value="C2_dom"/>
</dbReference>
<reference evidence="4" key="2">
    <citation type="submission" date="2025-08" db="UniProtKB">
        <authorList>
            <consortium name="RefSeq"/>
        </authorList>
    </citation>
    <scope>IDENTIFICATION</scope>
</reference>
<dbReference type="SUPFAM" id="SSF49562">
    <property type="entry name" value="C2 domain (Calcium/lipid-binding domain, CaLB)"/>
    <property type="match status" value="1"/>
</dbReference>
<protein>
    <submittedName>
        <fullName evidence="4">Protein SRC2 homolog</fullName>
    </submittedName>
</protein>
<feature type="region of interest" description="Disordered" evidence="1">
    <location>
        <begin position="181"/>
        <end position="214"/>
    </location>
</feature>
<sequence>MEQRTVQLELISAKDLKDDVNFFTKMSVYAVVSVLGCDHRSQQKTKTLAVRNCGTHPKWNNFPMNFTIDEYLAQQNRLALLFRLVCKRRLLGDKDIGQVVSPIKELFDAMADPSKCTMTFAAYQVVRKPSGKPKGELHFSYKFSDKVTVSPAAPPYAPLLYAPPPHPLLMYAQPPYVQRTYAQPPYAPPPYDPPLPPIAPPPHGYDYTPSAPPE</sequence>
<dbReference type="PANTHER" id="PTHR32246">
    <property type="entry name" value="INGRESSION PROTEIN FIC1"/>
    <property type="match status" value="1"/>
</dbReference>
<evidence type="ECO:0000256" key="1">
    <source>
        <dbReference type="SAM" id="MobiDB-lite"/>
    </source>
</evidence>
<name>A0ABM0NDG8_PRUMU</name>
<dbReference type="GeneID" id="103322998"/>
<dbReference type="Proteomes" id="UP000694861">
    <property type="component" value="Linkage group LG2"/>
</dbReference>
<dbReference type="Gene3D" id="2.60.40.150">
    <property type="entry name" value="C2 domain"/>
    <property type="match status" value="1"/>
</dbReference>
<evidence type="ECO:0000313" key="4">
    <source>
        <dbReference type="RefSeq" id="XP_008223176.1"/>
    </source>
</evidence>
<feature type="compositionally biased region" description="Pro residues" evidence="1">
    <location>
        <begin position="185"/>
        <end position="203"/>
    </location>
</feature>
<evidence type="ECO:0000259" key="2">
    <source>
        <dbReference type="PROSITE" id="PS50004"/>
    </source>
</evidence>
<gene>
    <name evidence="4" type="primary">LOC103322998</name>
</gene>
<accession>A0ABM0NDG8</accession>
<dbReference type="InterPro" id="IPR044750">
    <property type="entry name" value="C2_SRC2/BAP"/>
</dbReference>
<keyword evidence="3" id="KW-1185">Reference proteome</keyword>
<dbReference type="SMART" id="SM00239">
    <property type="entry name" value="C2"/>
    <property type="match status" value="1"/>
</dbReference>
<proteinExistence type="predicted"/>
<dbReference type="CDD" id="cd04051">
    <property type="entry name" value="C2_SRC2_like"/>
    <property type="match status" value="1"/>
</dbReference>
<reference evidence="3" key="1">
    <citation type="journal article" date="2012" name="Nat. Commun.">
        <title>The genome of Prunus mume.</title>
        <authorList>
            <person name="Zhang Q."/>
            <person name="Chen W."/>
            <person name="Sun L."/>
            <person name="Zhao F."/>
            <person name="Huang B."/>
            <person name="Yang W."/>
            <person name="Tao Y."/>
            <person name="Wang J."/>
            <person name="Yuan Z."/>
            <person name="Fan G."/>
            <person name="Xing Z."/>
            <person name="Han C."/>
            <person name="Pan H."/>
            <person name="Zhong X."/>
            <person name="Shi W."/>
            <person name="Liang X."/>
            <person name="Du D."/>
            <person name="Sun F."/>
            <person name="Xu Z."/>
            <person name="Hao R."/>
            <person name="Lv T."/>
            <person name="Lv Y."/>
            <person name="Zheng Z."/>
            <person name="Sun M."/>
            <person name="Luo L."/>
            <person name="Cai M."/>
            <person name="Gao Y."/>
            <person name="Wang J."/>
            <person name="Yin Y."/>
            <person name="Xu X."/>
            <person name="Cheng T."/>
            <person name="Wang J."/>
        </authorList>
    </citation>
    <scope>NUCLEOTIDE SEQUENCE [LARGE SCALE GENOMIC DNA]</scope>
</reference>
<dbReference type="Pfam" id="PF00168">
    <property type="entry name" value="C2"/>
    <property type="match status" value="1"/>
</dbReference>